<keyword evidence="3 4" id="KW-0460">Magnesium</keyword>
<dbReference type="InterPro" id="IPR000760">
    <property type="entry name" value="Inositol_monophosphatase-like"/>
</dbReference>
<evidence type="ECO:0000256" key="2">
    <source>
        <dbReference type="ARBA" id="ARBA00022723"/>
    </source>
</evidence>
<comment type="similarity">
    <text evidence="1">Belongs to the inositol monophosphatase superfamily.</text>
</comment>
<dbReference type="Gene3D" id="3.30.540.10">
    <property type="entry name" value="Fructose-1,6-Bisphosphatase, subunit A, domain 1"/>
    <property type="match status" value="1"/>
</dbReference>
<evidence type="ECO:0000313" key="6">
    <source>
        <dbReference type="Proteomes" id="UP000593594"/>
    </source>
</evidence>
<evidence type="ECO:0000256" key="4">
    <source>
        <dbReference type="PIRSR" id="PIRSR600760-2"/>
    </source>
</evidence>
<feature type="binding site" evidence="4">
    <location>
        <position position="91"/>
    </location>
    <ligand>
        <name>Mg(2+)</name>
        <dbReference type="ChEBI" id="CHEBI:18420"/>
        <label>1</label>
        <note>catalytic</note>
    </ligand>
</feature>
<dbReference type="RefSeq" id="WP_213163378.1">
    <property type="nucleotide sequence ID" value="NZ_CP058214.1"/>
</dbReference>
<feature type="binding site" evidence="4">
    <location>
        <position position="212"/>
    </location>
    <ligand>
        <name>Mg(2+)</name>
        <dbReference type="ChEBI" id="CHEBI:18420"/>
        <label>1</label>
        <note>catalytic</note>
    </ligand>
</feature>
<feature type="binding site" evidence="4">
    <location>
        <position position="94"/>
    </location>
    <ligand>
        <name>Mg(2+)</name>
        <dbReference type="ChEBI" id="CHEBI:18420"/>
        <label>1</label>
        <note>catalytic</note>
    </ligand>
</feature>
<feature type="binding site" evidence="4">
    <location>
        <position position="73"/>
    </location>
    <ligand>
        <name>Mg(2+)</name>
        <dbReference type="ChEBI" id="CHEBI:18420"/>
        <label>1</label>
        <note>catalytic</note>
    </ligand>
</feature>
<keyword evidence="2 4" id="KW-0479">Metal-binding</keyword>
<feature type="binding site" evidence="4">
    <location>
        <position position="93"/>
    </location>
    <ligand>
        <name>Mg(2+)</name>
        <dbReference type="ChEBI" id="CHEBI:18420"/>
        <label>2</label>
    </ligand>
</feature>
<sequence>MTGPAPKPDDGDRALLHDAVRAAGALALDYHGSALSVRTKDDNSPVSEADLAVDALLRDRLCAPRPAYGWLSEETEDDPSRLSARATWIVDPIDGTRSFVAGGDEWCVSAALAIDGRPVLGAVYNPLREAFYSAERGGGAMLNAVPIRASDRTELAGARMLGPADMFRSKRWADPWPELSITTSRSIALRLCLVADGGYDATIALSPKSDWDLAAGHLIVEEAGGRMSGLEGGGFVYNRADIRHPGLVASGGPLHSELVERTRHFRWKHPRP</sequence>
<evidence type="ECO:0000313" key="5">
    <source>
        <dbReference type="EMBL" id="QPC42146.1"/>
    </source>
</evidence>
<dbReference type="GO" id="GO:0046872">
    <property type="term" value="F:metal ion binding"/>
    <property type="evidence" value="ECO:0007669"/>
    <property type="project" value="UniProtKB-KW"/>
</dbReference>
<dbReference type="GO" id="GO:0008934">
    <property type="term" value="F:inositol monophosphate 1-phosphatase activity"/>
    <property type="evidence" value="ECO:0007669"/>
    <property type="project" value="TreeGrafter"/>
</dbReference>
<dbReference type="Proteomes" id="UP000593594">
    <property type="component" value="Chromosome"/>
</dbReference>
<dbReference type="GO" id="GO:0046854">
    <property type="term" value="P:phosphatidylinositol phosphate biosynthetic process"/>
    <property type="evidence" value="ECO:0007669"/>
    <property type="project" value="InterPro"/>
</dbReference>
<proteinExistence type="inferred from homology"/>
<organism evidence="5 6">
    <name type="scientific">Kaustia mangrovi</name>
    <dbReference type="NCBI Taxonomy" id="2593653"/>
    <lineage>
        <taxon>Bacteria</taxon>
        <taxon>Pseudomonadati</taxon>
        <taxon>Pseudomonadota</taxon>
        <taxon>Alphaproteobacteria</taxon>
        <taxon>Hyphomicrobiales</taxon>
        <taxon>Parvibaculaceae</taxon>
        <taxon>Kaustia</taxon>
    </lineage>
</organism>
<gene>
    <name evidence="5" type="ORF">HW532_05180</name>
</gene>
<dbReference type="CDD" id="cd01638">
    <property type="entry name" value="CysQ"/>
    <property type="match status" value="1"/>
</dbReference>
<accession>A0A7S8C2H4</accession>
<comment type="cofactor">
    <cofactor evidence="4">
        <name>Mg(2+)</name>
        <dbReference type="ChEBI" id="CHEBI:18420"/>
    </cofactor>
</comment>
<dbReference type="Pfam" id="PF00459">
    <property type="entry name" value="Inositol_P"/>
    <property type="match status" value="1"/>
</dbReference>
<dbReference type="PROSITE" id="PS00630">
    <property type="entry name" value="IMP_2"/>
    <property type="match status" value="1"/>
</dbReference>
<name>A0A7S8C2H4_9HYPH</name>
<evidence type="ECO:0000256" key="3">
    <source>
        <dbReference type="ARBA" id="ARBA00022842"/>
    </source>
</evidence>
<dbReference type="PANTHER" id="PTHR20854:SF4">
    <property type="entry name" value="INOSITOL-1-MONOPHOSPHATASE-RELATED"/>
    <property type="match status" value="1"/>
</dbReference>
<dbReference type="InterPro" id="IPR020550">
    <property type="entry name" value="Inositol_monophosphatase_CS"/>
</dbReference>
<evidence type="ECO:0000256" key="1">
    <source>
        <dbReference type="ARBA" id="ARBA00009759"/>
    </source>
</evidence>
<dbReference type="SUPFAM" id="SSF56655">
    <property type="entry name" value="Carbohydrate phosphatase"/>
    <property type="match status" value="1"/>
</dbReference>
<protein>
    <submittedName>
        <fullName evidence="5">3'(2'),5'-bisphosphate nucleotidase CysQ</fullName>
    </submittedName>
</protein>
<keyword evidence="6" id="KW-1185">Reference proteome</keyword>
<dbReference type="GO" id="GO:0007165">
    <property type="term" value="P:signal transduction"/>
    <property type="evidence" value="ECO:0007669"/>
    <property type="project" value="TreeGrafter"/>
</dbReference>
<dbReference type="PRINTS" id="PR00377">
    <property type="entry name" value="IMPHPHTASES"/>
</dbReference>
<reference evidence="5 6" key="1">
    <citation type="submission" date="2020-06" db="EMBL/GenBank/DDBJ databases">
        <title>Genome sequence of 2 isolates from Red Sea Mangroves.</title>
        <authorList>
            <person name="Sefrji F."/>
            <person name="Michoud G."/>
            <person name="Merlino G."/>
            <person name="Daffonchio D."/>
        </authorList>
    </citation>
    <scope>NUCLEOTIDE SEQUENCE [LARGE SCALE GENOMIC DNA]</scope>
    <source>
        <strain evidence="5 6">R1DC25</strain>
    </source>
</reference>
<dbReference type="Gene3D" id="3.40.190.80">
    <property type="match status" value="1"/>
</dbReference>
<dbReference type="AlphaFoldDB" id="A0A7S8C2H4"/>
<dbReference type="GO" id="GO:0006020">
    <property type="term" value="P:inositol metabolic process"/>
    <property type="evidence" value="ECO:0007669"/>
    <property type="project" value="TreeGrafter"/>
</dbReference>
<dbReference type="PANTHER" id="PTHR20854">
    <property type="entry name" value="INOSITOL MONOPHOSPHATASE"/>
    <property type="match status" value="1"/>
</dbReference>
<dbReference type="KEGG" id="kmn:HW532_05180"/>
<dbReference type="EMBL" id="CP058214">
    <property type="protein sequence ID" value="QPC42146.1"/>
    <property type="molecule type" value="Genomic_DNA"/>
</dbReference>